<gene>
    <name evidence="1" type="ORF">HINF_LOCUS19975</name>
    <name evidence="2" type="ORF">HINF_LOCUS74397</name>
</gene>
<keyword evidence="3" id="KW-1185">Reference proteome</keyword>
<reference evidence="1" key="1">
    <citation type="submission" date="2023-06" db="EMBL/GenBank/DDBJ databases">
        <authorList>
            <person name="Kurt Z."/>
        </authorList>
    </citation>
    <scope>NUCLEOTIDE SEQUENCE</scope>
</reference>
<dbReference type="EMBL" id="CATOUU010000515">
    <property type="protein sequence ID" value="CAI9932330.1"/>
    <property type="molecule type" value="Genomic_DNA"/>
</dbReference>
<proteinExistence type="predicted"/>
<organism evidence="1">
    <name type="scientific">Hexamita inflata</name>
    <dbReference type="NCBI Taxonomy" id="28002"/>
    <lineage>
        <taxon>Eukaryota</taxon>
        <taxon>Metamonada</taxon>
        <taxon>Diplomonadida</taxon>
        <taxon>Hexamitidae</taxon>
        <taxon>Hexamitinae</taxon>
        <taxon>Hexamita</taxon>
    </lineage>
</organism>
<name>A0AA86P8U5_9EUKA</name>
<dbReference type="Proteomes" id="UP001642409">
    <property type="component" value="Unassembled WGS sequence"/>
</dbReference>
<dbReference type="AlphaFoldDB" id="A0AA86P8U5"/>
<evidence type="ECO:0000313" key="1">
    <source>
        <dbReference type="EMBL" id="CAI9932330.1"/>
    </source>
</evidence>
<reference evidence="2 3" key="2">
    <citation type="submission" date="2024-07" db="EMBL/GenBank/DDBJ databases">
        <authorList>
            <person name="Akdeniz Z."/>
        </authorList>
    </citation>
    <scope>NUCLEOTIDE SEQUENCE [LARGE SCALE GENOMIC DNA]</scope>
</reference>
<evidence type="ECO:0000313" key="2">
    <source>
        <dbReference type="EMBL" id="CAL6107236.1"/>
    </source>
</evidence>
<protein>
    <submittedName>
        <fullName evidence="1">Uncharacterized protein</fullName>
    </submittedName>
</protein>
<dbReference type="EMBL" id="CAXDID020000632">
    <property type="protein sequence ID" value="CAL6107236.1"/>
    <property type="molecule type" value="Genomic_DNA"/>
</dbReference>
<sequence>MNKLSIMDYISSNYKPQKLNTVYLTYNVSSTLNICNTNQFQKIDQSLIKQGCKEFNFINSNRQYYLAGEIVNPVKQNQVIVSLEQIQVQINELDLYEKIQQIQREVELKASYYYNQVTGVNIEYQEFGLDIEDNYFPLADKYKYQANKMCQSLLQSELVSLIQTLTFYAPKNTVKITKNQNLRYKLVVKVKVTCLTDLFSENTQKIVIGETSQLYKNIGKNQLSFNDFTVKYSSELSEVLSSRDFDQQFNCIKPINYYGDVHSVQESEIPPVKLKQQRQTYVQNYTTCSRLSDYILKQTQRQIKLKIYSYELLTENQIGRQFYFKFQVKTESELVQIDSEIVDQNANFTVLSVQAETCGQIQAVTIQLMDLLDTKTFVQAQKTIVLAENETETQQMMNQDFFSIKLNSIYKMNEFDSIGAEMCKCQIQFILNNEQKPMKEITASMLLDKTVQKEQIKILNEAFMQQFNRQTLITQNFTPVNQYLALKPRITQKVNILSQFALDSQTAVQLVLLKPETHKLDWYGIKIECGTKDNQGYYVDLPDNLNMNITYDNISARERNQQVIKVQFAVLVNDIDLGRINLFIKRQLTVEPIAQILLFHPKIDNLTYLFRYDNVTGEIAILSPDTRGHFKQLSDPVEEDFQMKVKVYQKLKYVTSLKQYQFVENKRYIYFNLPVDETIMSVNDTLTLTNNQFTFQLSLQVSDFAVVQSQVGKQFKVPLYDAIIALTQPECKQFNALSWSSGQQLIQVRTPSRVFSILALVDEGQCEKFYIKVRKEKIGQILFRYKPQIILEDNDLMKLGKLLQIDGKWEQQIIFKADVCKNYVTQKRLFAFSTNFMEIWMVALIFE</sequence>
<evidence type="ECO:0000313" key="3">
    <source>
        <dbReference type="Proteomes" id="UP001642409"/>
    </source>
</evidence>
<comment type="caution">
    <text evidence="1">The sequence shown here is derived from an EMBL/GenBank/DDBJ whole genome shotgun (WGS) entry which is preliminary data.</text>
</comment>
<accession>A0AA86P8U5</accession>